<keyword evidence="2" id="KW-0732">Signal</keyword>
<evidence type="ECO:0000313" key="4">
    <source>
        <dbReference type="EMBL" id="SBO29212.1"/>
    </source>
</evidence>
<dbReference type="Proteomes" id="UP000182142">
    <property type="component" value="Unassembled WGS sequence"/>
</dbReference>
<dbReference type="Proteomes" id="UP000182128">
    <property type="component" value="Unassembled WGS sequence"/>
</dbReference>
<evidence type="ECO:0000256" key="1">
    <source>
        <dbReference type="SAM" id="Phobius"/>
    </source>
</evidence>
<proteinExistence type="predicted"/>
<sequence>MALFTRLTFFFFLFVSSPHLCYSFKNNRGREQTLQSCDPTHVQSLDKKFLESQLWKKNRLYYVSSSKNLFRRSFQMNHAPRVKMALSLFKDMNMSNLFPGFKTIFNKKFLFEPLFNSHKDIIMRNMKKIQLIQKGNVVKNLVIFGASCFTIYAVSKLLLMLRRFFQNQYKMVLLWWGPYSPSAYRDKKKCGILHYCTISPGSPLFPFQTLQISEQEIKMLGKYENPHIEFKD</sequence>
<gene>
    <name evidence="3" type="ORF">PKNA1_C2_0728400</name>
    <name evidence="4" type="ORF">PKNA1_H1_0728400</name>
</gene>
<evidence type="ECO:0000313" key="5">
    <source>
        <dbReference type="Proteomes" id="UP000182128"/>
    </source>
</evidence>
<keyword evidence="1" id="KW-0812">Transmembrane</keyword>
<keyword evidence="1" id="KW-0472">Membrane</keyword>
<reference evidence="5 6" key="2">
    <citation type="submission" date="2016-05" db="EMBL/GenBank/DDBJ databases">
        <authorList>
            <person name="Sharaf H."/>
        </authorList>
    </citation>
    <scope>NUCLEOTIDE SEQUENCE [LARGE SCALE GENOMIC DNA]</scope>
    <source>
        <strain evidence="5 6">H</strain>
    </source>
</reference>
<dbReference type="AlphaFoldDB" id="A0A193QWK4"/>
<feature type="transmembrane region" description="Helical" evidence="1">
    <location>
        <begin position="141"/>
        <end position="161"/>
    </location>
</feature>
<keyword evidence="1" id="KW-1133">Transmembrane helix</keyword>
<organism evidence="3 5">
    <name type="scientific">Plasmodium knowlesi (strain H)</name>
    <dbReference type="NCBI Taxonomy" id="5851"/>
    <lineage>
        <taxon>Eukaryota</taxon>
        <taxon>Sar</taxon>
        <taxon>Alveolata</taxon>
        <taxon>Apicomplexa</taxon>
        <taxon>Aconoidasida</taxon>
        <taxon>Haemosporida</taxon>
        <taxon>Plasmodiidae</taxon>
        <taxon>Plasmodium</taxon>
        <taxon>Plasmodium (Plasmodium)</taxon>
    </lineage>
</organism>
<dbReference type="EMBL" id="CWHR02000025">
    <property type="protein sequence ID" value="SBO29212.1"/>
    <property type="molecule type" value="Genomic_DNA"/>
</dbReference>
<evidence type="ECO:0000256" key="2">
    <source>
        <dbReference type="SAM" id="SignalP"/>
    </source>
</evidence>
<feature type="chain" id="PRO_5015052826" evidence="2">
    <location>
        <begin position="24"/>
        <end position="232"/>
    </location>
</feature>
<name>A0A193QWK4_PLAKH</name>
<dbReference type="EMBL" id="CWHQ02000024">
    <property type="protein sequence ID" value="SBO27032.1"/>
    <property type="molecule type" value="Genomic_DNA"/>
</dbReference>
<feature type="signal peptide" evidence="2">
    <location>
        <begin position="1"/>
        <end position="23"/>
    </location>
</feature>
<evidence type="ECO:0000313" key="6">
    <source>
        <dbReference type="Proteomes" id="UP000182142"/>
    </source>
</evidence>
<accession>A0A193QWK4</accession>
<reference evidence="3" key="1">
    <citation type="submission" date="2016-05" db="EMBL/GenBank/DDBJ databases">
        <authorList>
            <person name="Lavstsen T."/>
            <person name="Jespersen J.S."/>
        </authorList>
    </citation>
    <scope>NUCLEOTIDE SEQUENCE [LARGE SCALE GENOMIC DNA]</scope>
</reference>
<protein>
    <submittedName>
        <fullName evidence="3">Uncharacterized protein</fullName>
    </submittedName>
</protein>
<evidence type="ECO:0000313" key="3">
    <source>
        <dbReference type="EMBL" id="SBO27032.1"/>
    </source>
</evidence>